<gene>
    <name evidence="1" type="ORF">R6U77_14520</name>
</gene>
<dbReference type="RefSeq" id="WP_319836187.1">
    <property type="nucleotide sequence ID" value="NZ_CP137624.1"/>
</dbReference>
<reference evidence="1 2" key="1">
    <citation type="submission" date="2023-09" db="EMBL/GenBank/DDBJ databases">
        <authorList>
            <person name="Page C.A."/>
            <person name="Perez-Diaz I.M."/>
        </authorList>
    </citation>
    <scope>NUCLEOTIDE SEQUENCE [LARGE SCALE GENOMIC DNA]</scope>
    <source>
        <strain evidence="1 2">Ll15</strain>
    </source>
</reference>
<organism evidence="1 2">
    <name type="scientific">Lysinibacillus louembei</name>
    <dbReference type="NCBI Taxonomy" id="1470088"/>
    <lineage>
        <taxon>Bacteria</taxon>
        <taxon>Bacillati</taxon>
        <taxon>Bacillota</taxon>
        <taxon>Bacilli</taxon>
        <taxon>Bacillales</taxon>
        <taxon>Bacillaceae</taxon>
        <taxon>Lysinibacillus</taxon>
    </lineage>
</organism>
<dbReference type="EMBL" id="CP137624">
    <property type="protein sequence ID" value="WPK11094.1"/>
    <property type="molecule type" value="Genomic_DNA"/>
</dbReference>
<accession>A0ABZ0RS94</accession>
<dbReference type="Gene3D" id="3.90.1200.10">
    <property type="match status" value="1"/>
</dbReference>
<name>A0ABZ0RS94_9BACI</name>
<evidence type="ECO:0000313" key="1">
    <source>
        <dbReference type="EMBL" id="WPK11094.1"/>
    </source>
</evidence>
<sequence>MDKLNQYIQEKKAKTKKVRQLERYLACGTYEFDKELRVLFNTKESNSPILDSSFDIYDFDQKWSLPLTKGKLKSWQKPLKVKKEKHKLFQGNIIWFCSNGDIKIFSKTETLIICNNKENYLNKIENYTYFSRFFKLPELVYQDDNKYQLIEKYINFQRQSNQDNPFILKSIYDDYTNYFSTINRESQPAHYTLNDLLKTSSNAIHVERFKHIVNNIDTQLFEAEFPFIKLHGDLWTANVLLGKEQNGPSRLWYIDWDESGDYIFFYDFFKFMWNELDVNNRYEYYKCYLSGELDNHFKKAFDIFQLEFQPELKKDYFCMFILNFLLADSRNMPLKVKLNEVSDFQQKVLLNDSFSS</sequence>
<dbReference type="InterPro" id="IPR011009">
    <property type="entry name" value="Kinase-like_dom_sf"/>
</dbReference>
<dbReference type="SUPFAM" id="SSF56112">
    <property type="entry name" value="Protein kinase-like (PK-like)"/>
    <property type="match status" value="1"/>
</dbReference>
<keyword evidence="2" id="KW-1185">Reference proteome</keyword>
<proteinExistence type="predicted"/>
<evidence type="ECO:0008006" key="3">
    <source>
        <dbReference type="Google" id="ProtNLM"/>
    </source>
</evidence>
<protein>
    <recommendedName>
        <fullName evidence="3">Aminoglycoside phosphotransferase domain-containing protein</fullName>
    </recommendedName>
</protein>
<evidence type="ECO:0000313" key="2">
    <source>
        <dbReference type="Proteomes" id="UP001322664"/>
    </source>
</evidence>
<dbReference type="Proteomes" id="UP001322664">
    <property type="component" value="Chromosome"/>
</dbReference>